<dbReference type="GO" id="GO:0048038">
    <property type="term" value="F:quinone binding"/>
    <property type="evidence" value="ECO:0007669"/>
    <property type="project" value="TreeGrafter"/>
</dbReference>
<dbReference type="AlphaFoldDB" id="A0A7W1XDC7"/>
<dbReference type="OrthoDB" id="9792162at2"/>
<evidence type="ECO:0000313" key="4">
    <source>
        <dbReference type="EMBL" id="MBA4544463.1"/>
    </source>
</evidence>
<keyword evidence="1" id="KW-0521">NADP</keyword>
<dbReference type="PANTHER" id="PTHR48106:SF18">
    <property type="entry name" value="QUINONE OXIDOREDUCTASE PIG3"/>
    <property type="match status" value="1"/>
</dbReference>
<dbReference type="InterPro" id="IPR013154">
    <property type="entry name" value="ADH-like_N"/>
</dbReference>
<dbReference type="Pfam" id="PF08240">
    <property type="entry name" value="ADH_N"/>
    <property type="match status" value="1"/>
</dbReference>
<dbReference type="Gene3D" id="3.90.180.10">
    <property type="entry name" value="Medium-chain alcohol dehydrogenases, catalytic domain"/>
    <property type="match status" value="1"/>
</dbReference>
<dbReference type="PANTHER" id="PTHR48106">
    <property type="entry name" value="QUINONE OXIDOREDUCTASE PIG3-RELATED"/>
    <property type="match status" value="1"/>
</dbReference>
<dbReference type="SMART" id="SM00829">
    <property type="entry name" value="PKS_ER"/>
    <property type="match status" value="1"/>
</dbReference>
<proteinExistence type="predicted"/>
<dbReference type="Pfam" id="PF00107">
    <property type="entry name" value="ADH_zinc_N"/>
    <property type="match status" value="1"/>
</dbReference>
<dbReference type="InterPro" id="IPR014189">
    <property type="entry name" value="Quinone_OxRdtase_PIG3"/>
</dbReference>
<dbReference type="EMBL" id="JACEIP010000041">
    <property type="protein sequence ID" value="MBA4544463.1"/>
    <property type="molecule type" value="Genomic_DNA"/>
</dbReference>
<dbReference type="CDD" id="cd05276">
    <property type="entry name" value="p53_inducible_oxidoreductase"/>
    <property type="match status" value="1"/>
</dbReference>
<dbReference type="GO" id="GO:0070402">
    <property type="term" value="F:NADPH binding"/>
    <property type="evidence" value="ECO:0007669"/>
    <property type="project" value="TreeGrafter"/>
</dbReference>
<reference evidence="4 5" key="1">
    <citation type="submission" date="2020-07" db="EMBL/GenBank/DDBJ databases">
        <authorList>
            <person name="Feng H."/>
        </authorList>
    </citation>
    <scope>NUCLEOTIDE SEQUENCE [LARGE SCALE GENOMIC DNA]</scope>
    <source>
        <strain evidence="5">s-11</strain>
    </source>
</reference>
<name>A0A7W1XDC7_9BACL</name>
<dbReference type="InterPro" id="IPR020843">
    <property type="entry name" value="ER"/>
</dbReference>
<dbReference type="InterPro" id="IPR036291">
    <property type="entry name" value="NAD(P)-bd_dom_sf"/>
</dbReference>
<evidence type="ECO:0000256" key="1">
    <source>
        <dbReference type="ARBA" id="ARBA00022857"/>
    </source>
</evidence>
<organism evidence="4 5">
    <name type="scientific">Thermoactinomyces daqus</name>
    <dbReference type="NCBI Taxonomy" id="1329516"/>
    <lineage>
        <taxon>Bacteria</taxon>
        <taxon>Bacillati</taxon>
        <taxon>Bacillota</taxon>
        <taxon>Bacilli</taxon>
        <taxon>Bacillales</taxon>
        <taxon>Thermoactinomycetaceae</taxon>
        <taxon>Thermoactinomyces</taxon>
    </lineage>
</organism>
<dbReference type="SUPFAM" id="SSF51735">
    <property type="entry name" value="NAD(P)-binding Rossmann-fold domains"/>
    <property type="match status" value="1"/>
</dbReference>
<dbReference type="Gene3D" id="3.40.50.720">
    <property type="entry name" value="NAD(P)-binding Rossmann-like Domain"/>
    <property type="match status" value="1"/>
</dbReference>
<dbReference type="Proteomes" id="UP000530514">
    <property type="component" value="Unassembled WGS sequence"/>
</dbReference>
<dbReference type="SUPFAM" id="SSF50129">
    <property type="entry name" value="GroES-like"/>
    <property type="match status" value="1"/>
</dbReference>
<protein>
    <submittedName>
        <fullName evidence="4">NAD(P)H-quinone oxidoreductase</fullName>
    </submittedName>
</protein>
<evidence type="ECO:0000256" key="2">
    <source>
        <dbReference type="ARBA" id="ARBA00023002"/>
    </source>
</evidence>
<evidence type="ECO:0000313" key="5">
    <source>
        <dbReference type="Proteomes" id="UP000530514"/>
    </source>
</evidence>
<dbReference type="RefSeq" id="WP_033099558.1">
    <property type="nucleotide sequence ID" value="NZ_JACEIP010000041.1"/>
</dbReference>
<gene>
    <name evidence="4" type="ORF">H1164_16640</name>
</gene>
<sequence length="328" mass="35939">MKAVLVEKPGGREQLMIGEYPKPTPADDELLVKVHATALNRADISQREGKYPPPPGASPILGLEMAGVVEEVGKNCEGGWKPGDRVFGLLPGGGYAQYAVIPDKMAMPVPEGFTFEQAAAIPEVFLTAYQCLFWVGRLKQGETVLIHAGASGVGTAAIQLVKSVGAIPLVTVGSEEKRRFCLDLGADHAFNYKEGEFADKVLAATKNRGVQLVLDFVGAPYWKQNLRVLAMDGRLVLISMLGGSRLDDASLGQVLAKRLQISGTTLRTRSLDYKQDLTREFASFALPRFVSGELKPVIDRIFPWEEVREAHRYMEENRNIGKIVLRVF</sequence>
<accession>A0A7W1XDC7</accession>
<dbReference type="GO" id="GO:0003960">
    <property type="term" value="F:quinone reductase (NADPH) activity"/>
    <property type="evidence" value="ECO:0007669"/>
    <property type="project" value="TreeGrafter"/>
</dbReference>
<dbReference type="InterPro" id="IPR013149">
    <property type="entry name" value="ADH-like_C"/>
</dbReference>
<keyword evidence="5" id="KW-1185">Reference proteome</keyword>
<dbReference type="NCBIfam" id="TIGR02824">
    <property type="entry name" value="quinone_pig3"/>
    <property type="match status" value="1"/>
</dbReference>
<feature type="domain" description="Enoyl reductase (ER)" evidence="3">
    <location>
        <begin position="10"/>
        <end position="325"/>
    </location>
</feature>
<evidence type="ECO:0000259" key="3">
    <source>
        <dbReference type="SMART" id="SM00829"/>
    </source>
</evidence>
<comment type="caution">
    <text evidence="4">The sequence shown here is derived from an EMBL/GenBank/DDBJ whole genome shotgun (WGS) entry which is preliminary data.</text>
</comment>
<keyword evidence="2" id="KW-0560">Oxidoreductase</keyword>
<dbReference type="InterPro" id="IPR011032">
    <property type="entry name" value="GroES-like_sf"/>
</dbReference>